<evidence type="ECO:0000256" key="11">
    <source>
        <dbReference type="ARBA" id="ARBA00049645"/>
    </source>
</evidence>
<proteinExistence type="predicted"/>
<dbReference type="InterPro" id="IPR003953">
    <property type="entry name" value="FAD-dep_OxRdtase_2_FAD-bd"/>
</dbReference>
<dbReference type="Pfam" id="PF00890">
    <property type="entry name" value="FAD_binding_2"/>
    <property type="match status" value="2"/>
</dbReference>
<protein>
    <recommendedName>
        <fullName evidence="13">Cholesterol oxidase</fullName>
        <ecNumber evidence="12">1.1.3.6</ecNumber>
        <ecNumber evidence="10">5.3.3.1</ecNumber>
    </recommendedName>
    <alternativeName>
        <fullName evidence="14">Cholesterol isomerase</fullName>
    </alternativeName>
</protein>
<evidence type="ECO:0000256" key="12">
    <source>
        <dbReference type="ARBA" id="ARBA00049723"/>
    </source>
</evidence>
<dbReference type="GO" id="GO:0004769">
    <property type="term" value="F:steroid Delta-isomerase activity"/>
    <property type="evidence" value="ECO:0007669"/>
    <property type="project" value="UniProtKB-EC"/>
</dbReference>
<dbReference type="EMBL" id="JARQWQ010000002">
    <property type="protein sequence ID" value="KAK2573599.1"/>
    <property type="molecule type" value="Genomic_DNA"/>
</dbReference>
<feature type="domain" description="FAD-dependent oxidoreductase 2 FAD-binding" evidence="16">
    <location>
        <begin position="646"/>
        <end position="678"/>
    </location>
</feature>
<sequence>MWPSKFFKLEATKKPDWAVYSKLGSPITSIKSKYDVVVIGSGYGGGIAASRCARAGKSVCVLERGKEWLPGDFPETFELLAKQVQATTGGKPRTHGKPNDLLDFFVTDDLTVLTGSGLGGTSLINANVALDMKPEVLQESEWPKDIRDDADQMNKIDRKHFYDMIKPEKYPSSYPALKKIDRMKESLRKYDIEDIDQILSKLDLYVTFEDKIENHVGVPQPKCTACGNCVGGCNVGSKNTINMNYLPDAKAHGAEIFTETDVATVLKSTTSSDWIITFKRVDDNSTGQEQIVQANYVILGAGAIGSTKILLRSKQNGLGISDRVGLGFSTNGDVLGTSYNGDNDANSIGYPTDKMEDVESPPGPTITTVADFRKLIEDFNQQHVIEDFSVPCNTAKIYKVGLALSALMFGTKEYPPREQFEKRMQILMGEADDKSLTFLGMSHDDAKGVISLSDEIFDITWSNLGREKNFIQVNEEMQKMTGGLEGVFVINPMWHPALGNSVVTGHPLGGCSMGETGQTGNTDQVMPGLLVVDGSIIPRALGVNPSLTIGIVAERCIRLLAQREGWNIDYDTFIPLPGKKPYETVSPSTAQPCDHTNGIPQYMIDFVKSFTTKPYNGFHEAFIFEKSTPEFPLLASPNTSIKTRYDVVVVGSGYGGSIAASRCARAGQSVCVLERGKEWRPGDFTEDFSEVIAETQVTVGGLRQQIGTPNRLFEFFYTDDLTVFQGSGLGGTSLINANVAIDMEDAVFEDSEWPRALRNDREALFNLDRKHFIDMIKPTPYPDDYPHLQRFDRMKEAVAALDIEDVPLYRLPLFVTFEDKIKNHVGVPQPKCTACGNCMSGCNVEVQTVLKSRNATEWEVTYKGVDANSTGVEQTVYAPYVILGAGAIGSTKILLRSKTKGLNLSNELGKRFSTNGDVVASSFCGTNVANVIGIPFQDAPETTSPPGPSITTVADFRTVTPGGFDRHHIIEDLGPPVTFTAPYIVGLAVNALFTGDSDSYPDLADLQKFYQAVKVDAGSKSMSFLGISHDDARGVISLKDGIFDITWNKVGCESNFFQVNRRMRKMTKGLGSTFLPYPKWARPQKRSVFTGHPLGGCSMGESGKSGVVNHAGQVFDGNTKNVMDGLLVVDGAIVPRPLGVNPSQTISILAERCIRLLIKREGWTIDYDTCKPLVY</sequence>
<evidence type="ECO:0000313" key="19">
    <source>
        <dbReference type="Proteomes" id="UP001249851"/>
    </source>
</evidence>
<keyword evidence="19" id="KW-1185">Reference proteome</keyword>
<dbReference type="PANTHER" id="PTHR47470">
    <property type="entry name" value="CHOLESTEROL OXIDASE"/>
    <property type="match status" value="1"/>
</dbReference>
<organism evidence="18 19">
    <name type="scientific">Acropora cervicornis</name>
    <name type="common">Staghorn coral</name>
    <dbReference type="NCBI Taxonomy" id="6130"/>
    <lineage>
        <taxon>Eukaryota</taxon>
        <taxon>Metazoa</taxon>
        <taxon>Cnidaria</taxon>
        <taxon>Anthozoa</taxon>
        <taxon>Hexacorallia</taxon>
        <taxon>Scleractinia</taxon>
        <taxon>Astrocoeniina</taxon>
        <taxon>Acroporidae</taxon>
        <taxon>Acropora</taxon>
    </lineage>
</organism>
<reference evidence="18" key="2">
    <citation type="journal article" date="2023" name="Science">
        <title>Genomic signatures of disease resistance in endangered staghorn corals.</title>
        <authorList>
            <person name="Vollmer S.V."/>
            <person name="Selwyn J.D."/>
            <person name="Despard B.A."/>
            <person name="Roesel C.L."/>
        </authorList>
    </citation>
    <scope>NUCLEOTIDE SEQUENCE</scope>
    <source>
        <strain evidence="18">K2</strain>
    </source>
</reference>
<keyword evidence="2" id="KW-0153">Cholesterol metabolism</keyword>
<evidence type="ECO:0000313" key="18">
    <source>
        <dbReference type="EMBL" id="KAK2573599.1"/>
    </source>
</evidence>
<evidence type="ECO:0000256" key="13">
    <source>
        <dbReference type="ARBA" id="ARBA00049744"/>
    </source>
</evidence>
<reference evidence="18" key="1">
    <citation type="journal article" date="2023" name="G3 (Bethesda)">
        <title>Whole genome assembly and annotation of the endangered Caribbean coral Acropora cervicornis.</title>
        <authorList>
            <person name="Selwyn J.D."/>
            <person name="Vollmer S.V."/>
        </authorList>
    </citation>
    <scope>NUCLEOTIDE SEQUENCE</scope>
    <source>
        <strain evidence="18">K2</strain>
    </source>
</reference>
<keyword evidence="7" id="KW-1207">Sterol metabolism</keyword>
<evidence type="ECO:0000256" key="3">
    <source>
        <dbReference type="ARBA" id="ARBA00022630"/>
    </source>
</evidence>
<dbReference type="InterPro" id="IPR036188">
    <property type="entry name" value="FAD/NAD-bd_sf"/>
</dbReference>
<evidence type="ECO:0000256" key="7">
    <source>
        <dbReference type="ARBA" id="ARBA00023166"/>
    </source>
</evidence>
<dbReference type="InterPro" id="IPR000172">
    <property type="entry name" value="GMC_OxRdtase_N"/>
</dbReference>
<evidence type="ECO:0000256" key="1">
    <source>
        <dbReference type="ARBA" id="ARBA00001974"/>
    </source>
</evidence>
<feature type="domain" description="Glucose-methanol-choline oxidoreductase C-terminal" evidence="17">
    <location>
        <begin position="1084"/>
        <end position="1150"/>
    </location>
</feature>
<feature type="domain" description="FAD-dependent oxidoreductase 2 FAD-binding" evidence="16">
    <location>
        <begin position="35"/>
        <end position="66"/>
    </location>
</feature>
<evidence type="ECO:0000256" key="2">
    <source>
        <dbReference type="ARBA" id="ARBA00022548"/>
    </source>
</evidence>
<keyword evidence="8" id="KW-0753">Steroid metabolism</keyword>
<evidence type="ECO:0000256" key="14">
    <source>
        <dbReference type="ARBA" id="ARBA00049778"/>
    </source>
</evidence>
<evidence type="ECO:0000256" key="6">
    <source>
        <dbReference type="ARBA" id="ARBA00023098"/>
    </source>
</evidence>
<dbReference type="PANTHER" id="PTHR47470:SF1">
    <property type="entry name" value="FAD-DEPENDENT OXIDOREDUCTASE 2 FAD BINDING DOMAIN-CONTAINING PROTEIN"/>
    <property type="match status" value="1"/>
</dbReference>
<dbReference type="SUPFAM" id="SSF51905">
    <property type="entry name" value="FAD/NAD(P)-binding domain"/>
    <property type="match status" value="2"/>
</dbReference>
<comment type="cofactor">
    <cofactor evidence="1">
        <name>FAD</name>
        <dbReference type="ChEBI" id="CHEBI:57692"/>
    </cofactor>
</comment>
<keyword evidence="3" id="KW-0285">Flavoprotein</keyword>
<dbReference type="AlphaFoldDB" id="A0AAD9R5Q8"/>
<dbReference type="EC" id="1.1.3.6" evidence="12"/>
<dbReference type="InterPro" id="IPR052542">
    <property type="entry name" value="Cholesterol_Oxidase"/>
</dbReference>
<keyword evidence="4" id="KW-0274">FAD</keyword>
<evidence type="ECO:0000256" key="10">
    <source>
        <dbReference type="ARBA" id="ARBA00038856"/>
    </source>
</evidence>
<keyword evidence="5" id="KW-0560">Oxidoreductase</keyword>
<dbReference type="GO" id="GO:0016995">
    <property type="term" value="F:cholesterol oxidase activity"/>
    <property type="evidence" value="ECO:0007669"/>
    <property type="project" value="UniProtKB-EC"/>
</dbReference>
<dbReference type="GO" id="GO:0008203">
    <property type="term" value="P:cholesterol metabolic process"/>
    <property type="evidence" value="ECO:0007669"/>
    <property type="project" value="UniProtKB-KW"/>
</dbReference>
<name>A0AAD9R5Q8_ACRCE</name>
<evidence type="ECO:0000259" key="15">
    <source>
        <dbReference type="Pfam" id="PF00732"/>
    </source>
</evidence>
<gene>
    <name evidence="18" type="ORF">P5673_001270</name>
</gene>
<evidence type="ECO:0000256" key="5">
    <source>
        <dbReference type="ARBA" id="ARBA00023002"/>
    </source>
</evidence>
<comment type="caution">
    <text evidence="18">The sequence shown here is derived from an EMBL/GenBank/DDBJ whole genome shotgun (WGS) entry which is preliminary data.</text>
</comment>
<keyword evidence="6" id="KW-0443">Lipid metabolism</keyword>
<dbReference type="InterPro" id="IPR007867">
    <property type="entry name" value="GMC_OxRtase_C"/>
</dbReference>
<dbReference type="Pfam" id="PF00732">
    <property type="entry name" value="GMC_oxred_N"/>
    <property type="match status" value="1"/>
</dbReference>
<dbReference type="GO" id="GO:0050660">
    <property type="term" value="F:flavin adenine dinucleotide binding"/>
    <property type="evidence" value="ECO:0007669"/>
    <property type="project" value="InterPro"/>
</dbReference>
<evidence type="ECO:0000259" key="17">
    <source>
        <dbReference type="Pfam" id="PF05199"/>
    </source>
</evidence>
<keyword evidence="9" id="KW-0413">Isomerase</keyword>
<feature type="domain" description="Glucose-methanol-choline oxidoreductase N-terminal" evidence="15">
    <location>
        <begin position="109"/>
        <end position="326"/>
    </location>
</feature>
<accession>A0AAD9R5Q8</accession>
<comment type="pathway">
    <text evidence="11">Steroid metabolism; cholesterol degradation.</text>
</comment>
<feature type="domain" description="Glucose-methanol-choline oxidoreductase C-terminal" evidence="17">
    <location>
        <begin position="503"/>
        <end position="552"/>
    </location>
</feature>
<evidence type="ECO:0000256" key="9">
    <source>
        <dbReference type="ARBA" id="ARBA00023235"/>
    </source>
</evidence>
<dbReference type="Proteomes" id="UP001249851">
    <property type="component" value="Unassembled WGS sequence"/>
</dbReference>
<evidence type="ECO:0000256" key="4">
    <source>
        <dbReference type="ARBA" id="ARBA00022827"/>
    </source>
</evidence>
<dbReference type="Pfam" id="PF05199">
    <property type="entry name" value="GMC_oxred_C"/>
    <property type="match status" value="2"/>
</dbReference>
<evidence type="ECO:0000259" key="16">
    <source>
        <dbReference type="Pfam" id="PF00890"/>
    </source>
</evidence>
<dbReference type="Gene3D" id="3.50.50.60">
    <property type="entry name" value="FAD/NAD(P)-binding domain"/>
    <property type="match status" value="6"/>
</dbReference>
<evidence type="ECO:0000256" key="8">
    <source>
        <dbReference type="ARBA" id="ARBA00023221"/>
    </source>
</evidence>
<dbReference type="EC" id="5.3.3.1" evidence="10"/>